<dbReference type="EMBL" id="JADXDR010000095">
    <property type="protein sequence ID" value="KAI7839783.1"/>
    <property type="molecule type" value="Genomic_DNA"/>
</dbReference>
<evidence type="ECO:0000313" key="2">
    <source>
        <dbReference type="EMBL" id="KAI7839783.1"/>
    </source>
</evidence>
<comment type="similarity">
    <text evidence="1">Belongs to the LOR family.</text>
</comment>
<accession>A0AAD5DNU4</accession>
<protein>
    <submittedName>
        <fullName evidence="2">Uncharacterized protein</fullName>
    </submittedName>
</protein>
<dbReference type="InterPro" id="IPR038595">
    <property type="entry name" value="LOR_sf"/>
</dbReference>
<dbReference type="AlphaFoldDB" id="A0AAD5DNU4"/>
<name>A0AAD5DNU4_9CHLO</name>
<proteinExistence type="inferred from homology"/>
<dbReference type="Proteomes" id="UP001205105">
    <property type="component" value="Unassembled WGS sequence"/>
</dbReference>
<dbReference type="InterPro" id="IPR025659">
    <property type="entry name" value="Tubby-like_C"/>
</dbReference>
<dbReference type="InterPro" id="IPR007612">
    <property type="entry name" value="LOR"/>
</dbReference>
<sequence>MTTNNTSFNSNESLFYAPDGTLAFKVVNKEGIFSGSKVLSDASGAPLLRCKKSPLSRAKWTIACAKSGAELCKTKTNPGLAKIAVEAAFPGRRETLTVTPNFNDLSRVAMWQAAGKGEAQETPLAEAAYGQNVVIGMISTLIQNWSYSVALAPGADPALVAALLCIYTDLVEFNSMNAMVGGGIML</sequence>
<comment type="caution">
    <text evidence="2">The sequence shown here is derived from an EMBL/GenBank/DDBJ whole genome shotgun (WGS) entry which is preliminary data.</text>
</comment>
<evidence type="ECO:0000313" key="3">
    <source>
        <dbReference type="Proteomes" id="UP001205105"/>
    </source>
</evidence>
<keyword evidence="3" id="KW-1185">Reference proteome</keyword>
<evidence type="ECO:0000256" key="1">
    <source>
        <dbReference type="ARBA" id="ARBA00005437"/>
    </source>
</evidence>
<gene>
    <name evidence="2" type="ORF">COHA_006583</name>
</gene>
<dbReference type="Gene3D" id="2.40.160.200">
    <property type="entry name" value="LURP1-related"/>
    <property type="match status" value="1"/>
</dbReference>
<reference evidence="2" key="1">
    <citation type="submission" date="2020-11" db="EMBL/GenBank/DDBJ databases">
        <title>Chlorella ohadii genome sequencing and assembly.</title>
        <authorList>
            <person name="Murik O."/>
            <person name="Treves H."/>
            <person name="Kedem I."/>
            <person name="Shotland Y."/>
            <person name="Kaplan A."/>
        </authorList>
    </citation>
    <scope>NUCLEOTIDE SEQUENCE</scope>
    <source>
        <strain evidence="2">1</strain>
    </source>
</reference>
<organism evidence="2 3">
    <name type="scientific">Chlorella ohadii</name>
    <dbReference type="NCBI Taxonomy" id="2649997"/>
    <lineage>
        <taxon>Eukaryota</taxon>
        <taxon>Viridiplantae</taxon>
        <taxon>Chlorophyta</taxon>
        <taxon>core chlorophytes</taxon>
        <taxon>Trebouxiophyceae</taxon>
        <taxon>Chlorellales</taxon>
        <taxon>Chlorellaceae</taxon>
        <taxon>Chlorella clade</taxon>
        <taxon>Chlorella</taxon>
    </lineage>
</organism>
<dbReference type="SUPFAM" id="SSF54518">
    <property type="entry name" value="Tubby C-terminal domain-like"/>
    <property type="match status" value="1"/>
</dbReference>
<dbReference type="Pfam" id="PF04525">
    <property type="entry name" value="LOR"/>
    <property type="match status" value="1"/>
</dbReference>